<evidence type="ECO:0000256" key="2">
    <source>
        <dbReference type="ARBA" id="ARBA00006555"/>
    </source>
</evidence>
<sequence length="234" mass="26608">MLQLQQRGSKRFRLIALVLAVLVNISLAGLIYSLTIGGNKAPVNDPITINFRQFTDSNVEEQHVTPELEMIPEPKPQQDMVALPQSIQPSFDVQNINLNSSITLSALSMPTFDVSPQLIDVTSHIQPQVEVTPTVETNVEQTAVGEPEISFAKILRKTEPQYPYKAKRLRIEGYVLLHILINDDGRAEEIKVIEEKPRGYFAKTSRKAVRRWLFEKAPVGTEVWKKWRMSFELE</sequence>
<feature type="domain" description="TonB C-terminal" evidence="11">
    <location>
        <begin position="147"/>
        <end position="234"/>
    </location>
</feature>
<dbReference type="InterPro" id="IPR003538">
    <property type="entry name" value="TonB"/>
</dbReference>
<evidence type="ECO:0000256" key="1">
    <source>
        <dbReference type="ARBA" id="ARBA00004383"/>
    </source>
</evidence>
<dbReference type="PRINTS" id="PR01374">
    <property type="entry name" value="TONBPROTEIN"/>
</dbReference>
<keyword evidence="10" id="KW-0735">Signal-anchor</keyword>
<dbReference type="PANTHER" id="PTHR33446">
    <property type="entry name" value="PROTEIN TONB-RELATED"/>
    <property type="match status" value="1"/>
</dbReference>
<keyword evidence="6 10" id="KW-0812">Transmembrane</keyword>
<comment type="function">
    <text evidence="10">Interacts with outer membrane receptor proteins that carry out high-affinity binding and energy dependent uptake into the periplasmic space of specific substrates. It could act to transduce energy from the cytoplasmic membrane to specific energy-requiring processes in the outer membrane, resulting in the release into the periplasm of ligands bound by these outer membrane proteins.</text>
</comment>
<evidence type="ECO:0000256" key="10">
    <source>
        <dbReference type="RuleBase" id="RU362123"/>
    </source>
</evidence>
<dbReference type="EMBL" id="FPLJ01000051">
    <property type="protein sequence ID" value="SGY90991.1"/>
    <property type="molecule type" value="Genomic_DNA"/>
</dbReference>
<dbReference type="Proteomes" id="UP000182660">
    <property type="component" value="Unassembled WGS sequence"/>
</dbReference>
<comment type="similarity">
    <text evidence="2 10">Belongs to the TonB family.</text>
</comment>
<accession>A0ABY1HDD4</accession>
<dbReference type="NCBIfam" id="TIGR01352">
    <property type="entry name" value="tonB_Cterm"/>
    <property type="match status" value="1"/>
</dbReference>
<feature type="transmembrane region" description="Helical" evidence="10">
    <location>
        <begin position="12"/>
        <end position="34"/>
    </location>
</feature>
<dbReference type="Gene3D" id="3.30.2420.10">
    <property type="entry name" value="TonB"/>
    <property type="match status" value="1"/>
</dbReference>
<evidence type="ECO:0000313" key="13">
    <source>
        <dbReference type="Proteomes" id="UP000182660"/>
    </source>
</evidence>
<keyword evidence="7 10" id="KW-0653">Protein transport</keyword>
<keyword evidence="8 10" id="KW-1133">Transmembrane helix</keyword>
<evidence type="ECO:0000313" key="12">
    <source>
        <dbReference type="EMBL" id="SGY90991.1"/>
    </source>
</evidence>
<organism evidence="12 13">
    <name type="scientific">Moritella viscosa</name>
    <dbReference type="NCBI Taxonomy" id="80854"/>
    <lineage>
        <taxon>Bacteria</taxon>
        <taxon>Pseudomonadati</taxon>
        <taxon>Pseudomonadota</taxon>
        <taxon>Gammaproteobacteria</taxon>
        <taxon>Alteromonadales</taxon>
        <taxon>Moritellaceae</taxon>
        <taxon>Moritella</taxon>
    </lineage>
</organism>
<keyword evidence="5 10" id="KW-0997">Cell inner membrane</keyword>
<dbReference type="SUPFAM" id="SSF74653">
    <property type="entry name" value="TolA/TonB C-terminal domain"/>
    <property type="match status" value="1"/>
</dbReference>
<dbReference type="InterPro" id="IPR006260">
    <property type="entry name" value="TonB/TolA_C"/>
</dbReference>
<dbReference type="RefSeq" id="WP_075472132.1">
    <property type="nucleotide sequence ID" value="NZ_CAWQZC010000150.1"/>
</dbReference>
<comment type="caution">
    <text evidence="12">The sequence shown here is derived from an EMBL/GenBank/DDBJ whole genome shotgun (WGS) entry which is preliminary data.</text>
</comment>
<proteinExistence type="inferred from homology"/>
<protein>
    <recommendedName>
        <fullName evidence="10">Protein TonB</fullName>
    </recommendedName>
</protein>
<evidence type="ECO:0000256" key="3">
    <source>
        <dbReference type="ARBA" id="ARBA00022448"/>
    </source>
</evidence>
<evidence type="ECO:0000256" key="6">
    <source>
        <dbReference type="ARBA" id="ARBA00022692"/>
    </source>
</evidence>
<keyword evidence="4 10" id="KW-1003">Cell membrane</keyword>
<dbReference type="PROSITE" id="PS52015">
    <property type="entry name" value="TONB_CTD"/>
    <property type="match status" value="1"/>
</dbReference>
<reference evidence="12 13" key="1">
    <citation type="submission" date="2016-11" db="EMBL/GenBank/DDBJ databases">
        <authorList>
            <person name="Klemetsen T."/>
        </authorList>
    </citation>
    <scope>NUCLEOTIDE SEQUENCE [LARGE SCALE GENOMIC DNA]</scope>
    <source>
        <strain evidence="12">MT 2528</strain>
    </source>
</reference>
<dbReference type="InterPro" id="IPR037682">
    <property type="entry name" value="TonB_C"/>
</dbReference>
<evidence type="ECO:0000256" key="5">
    <source>
        <dbReference type="ARBA" id="ARBA00022519"/>
    </source>
</evidence>
<keyword evidence="9 10" id="KW-0472">Membrane</keyword>
<evidence type="ECO:0000256" key="7">
    <source>
        <dbReference type="ARBA" id="ARBA00022927"/>
    </source>
</evidence>
<evidence type="ECO:0000256" key="9">
    <source>
        <dbReference type="ARBA" id="ARBA00023136"/>
    </source>
</evidence>
<dbReference type="InterPro" id="IPR051045">
    <property type="entry name" value="TonB-dependent_transducer"/>
</dbReference>
<evidence type="ECO:0000256" key="4">
    <source>
        <dbReference type="ARBA" id="ARBA00022475"/>
    </source>
</evidence>
<dbReference type="Pfam" id="PF03544">
    <property type="entry name" value="TonB_C"/>
    <property type="match status" value="1"/>
</dbReference>
<keyword evidence="3 10" id="KW-0813">Transport</keyword>
<dbReference type="GeneID" id="61295954"/>
<gene>
    <name evidence="12" type="ORF">MT2528_2051</name>
</gene>
<evidence type="ECO:0000259" key="11">
    <source>
        <dbReference type="PROSITE" id="PS52015"/>
    </source>
</evidence>
<comment type="subcellular location">
    <subcellularLocation>
        <location evidence="1 10">Cell inner membrane</location>
        <topology evidence="1 10">Single-pass membrane protein</topology>
        <orientation evidence="1 10">Periplasmic side</orientation>
    </subcellularLocation>
</comment>
<keyword evidence="13" id="KW-1185">Reference proteome</keyword>
<name>A0ABY1HDD4_9GAMM</name>
<evidence type="ECO:0000256" key="8">
    <source>
        <dbReference type="ARBA" id="ARBA00022989"/>
    </source>
</evidence>